<feature type="transmembrane region" description="Helical" evidence="6">
    <location>
        <begin position="60"/>
        <end position="86"/>
    </location>
</feature>
<evidence type="ECO:0000259" key="7">
    <source>
        <dbReference type="Pfam" id="PF09335"/>
    </source>
</evidence>
<evidence type="ECO:0000256" key="5">
    <source>
        <dbReference type="ARBA" id="ARBA00023136"/>
    </source>
</evidence>
<comment type="subcellular location">
    <subcellularLocation>
        <location evidence="1 6">Cell membrane</location>
        <topology evidence="1 6">Multi-pass membrane protein</topology>
    </subcellularLocation>
</comment>
<keyword evidence="3 6" id="KW-0812">Transmembrane</keyword>
<proteinExistence type="inferred from homology"/>
<dbReference type="AlphaFoldDB" id="A0A2X3VSJ8"/>
<dbReference type="InterPro" id="IPR015414">
    <property type="entry name" value="TMEM64"/>
</dbReference>
<keyword evidence="5 6" id="KW-0472">Membrane</keyword>
<keyword evidence="2 6" id="KW-1003">Cell membrane</keyword>
<feature type="transmembrane region" description="Helical" evidence="6">
    <location>
        <begin position="98"/>
        <end position="121"/>
    </location>
</feature>
<feature type="transmembrane region" description="Helical" evidence="6">
    <location>
        <begin position="15"/>
        <end position="35"/>
    </location>
</feature>
<accession>A0A2X3VSJ8</accession>
<evidence type="ECO:0000256" key="1">
    <source>
        <dbReference type="ARBA" id="ARBA00004651"/>
    </source>
</evidence>
<feature type="transmembrane region" description="Helical" evidence="6">
    <location>
        <begin position="142"/>
        <end position="164"/>
    </location>
</feature>
<dbReference type="OrthoDB" id="2360723at2"/>
<reference evidence="8 9" key="1">
    <citation type="submission" date="2018-06" db="EMBL/GenBank/DDBJ databases">
        <authorList>
            <consortium name="Pathogen Informatics"/>
            <person name="Doyle S."/>
        </authorList>
    </citation>
    <scope>NUCLEOTIDE SEQUENCE [LARGE SCALE GENOMIC DNA]</scope>
    <source>
        <strain evidence="8 9">NCTC12278</strain>
    </source>
</reference>
<evidence type="ECO:0000256" key="3">
    <source>
        <dbReference type="ARBA" id="ARBA00022692"/>
    </source>
</evidence>
<name>A0A2X3VSJ8_9STRE</name>
<protein>
    <recommendedName>
        <fullName evidence="6">TVP38/TMEM64 family membrane protein</fullName>
    </recommendedName>
</protein>
<dbReference type="PANTHER" id="PTHR12677:SF59">
    <property type="entry name" value="GOLGI APPARATUS MEMBRANE PROTEIN TVP38-RELATED"/>
    <property type="match status" value="1"/>
</dbReference>
<feature type="transmembrane region" description="Helical" evidence="6">
    <location>
        <begin position="203"/>
        <end position="220"/>
    </location>
</feature>
<organism evidence="8 9">
    <name type="scientific">Streptococcus ferus</name>
    <dbReference type="NCBI Taxonomy" id="1345"/>
    <lineage>
        <taxon>Bacteria</taxon>
        <taxon>Bacillati</taxon>
        <taxon>Bacillota</taxon>
        <taxon>Bacilli</taxon>
        <taxon>Lactobacillales</taxon>
        <taxon>Streptococcaceae</taxon>
        <taxon>Streptococcus</taxon>
    </lineage>
</organism>
<dbReference type="PANTHER" id="PTHR12677">
    <property type="entry name" value="GOLGI APPARATUS MEMBRANE PROTEIN TVP38-RELATED"/>
    <property type="match status" value="1"/>
</dbReference>
<evidence type="ECO:0000256" key="4">
    <source>
        <dbReference type="ARBA" id="ARBA00022989"/>
    </source>
</evidence>
<evidence type="ECO:0000313" key="8">
    <source>
        <dbReference type="EMBL" id="SQF40685.1"/>
    </source>
</evidence>
<evidence type="ECO:0000256" key="2">
    <source>
        <dbReference type="ARBA" id="ARBA00022475"/>
    </source>
</evidence>
<evidence type="ECO:0000313" key="9">
    <source>
        <dbReference type="Proteomes" id="UP000249495"/>
    </source>
</evidence>
<dbReference type="Proteomes" id="UP000249495">
    <property type="component" value="Chromosome 1"/>
</dbReference>
<dbReference type="KEGG" id="sfer:NCTC12278_01260"/>
<dbReference type="GO" id="GO:0005886">
    <property type="term" value="C:plasma membrane"/>
    <property type="evidence" value="ECO:0007669"/>
    <property type="project" value="UniProtKB-SubCell"/>
</dbReference>
<dbReference type="RefSeq" id="WP_018030109.1">
    <property type="nucleotide sequence ID" value="NZ_LS483343.1"/>
</dbReference>
<dbReference type="EMBL" id="LS483343">
    <property type="protein sequence ID" value="SQF40685.1"/>
    <property type="molecule type" value="Genomic_DNA"/>
</dbReference>
<dbReference type="Pfam" id="PF09335">
    <property type="entry name" value="VTT_dom"/>
    <property type="match status" value="1"/>
</dbReference>
<evidence type="ECO:0000256" key="6">
    <source>
        <dbReference type="RuleBase" id="RU366058"/>
    </source>
</evidence>
<feature type="transmembrane region" description="Helical" evidence="6">
    <location>
        <begin position="170"/>
        <end position="191"/>
    </location>
</feature>
<sequence>MTKIELNYKDVVRTLLLFGLVIITSYLVFLIFRYWPQINDLLNPKQTITSIEKHFRTRSFLNFVVLTFLTSLATAIPFLSSSILAFFNGLVFGSWLGFLMNLLGAVFGNVLLSQLLAHVHLHEKDHKTNQRMAKLSQLKNPYVGLTLAYMIPFIPAFLANYSALEMKIPWSKWLICVILGVLPSSFVYAFGGDAIFKGNWHHFLILIFLLLVLVGLYYSWDKRKKESAQNRP</sequence>
<keyword evidence="9" id="KW-1185">Reference proteome</keyword>
<feature type="domain" description="VTT" evidence="7">
    <location>
        <begin position="81"/>
        <end position="193"/>
    </location>
</feature>
<comment type="similarity">
    <text evidence="6">Belongs to the TVP38/TMEM64 family.</text>
</comment>
<gene>
    <name evidence="8" type="ORF">NCTC12278_01260</name>
</gene>
<dbReference type="STRING" id="1123303.GCA_000372425_00781"/>
<keyword evidence="4 6" id="KW-1133">Transmembrane helix</keyword>
<dbReference type="InterPro" id="IPR032816">
    <property type="entry name" value="VTT_dom"/>
</dbReference>